<protein>
    <recommendedName>
        <fullName evidence="4">Sulfur globule protein</fullName>
    </recommendedName>
</protein>
<gene>
    <name evidence="2" type="ORF">AOPFMNJM_2496</name>
</gene>
<comment type="caution">
    <text evidence="2">The sequence shown here is derived from an EMBL/GenBank/DDBJ whole genome shotgun (WGS) entry which is preliminary data.</text>
</comment>
<proteinExistence type="predicted"/>
<accession>A0ABQ4SY67</accession>
<feature type="signal peptide" evidence="1">
    <location>
        <begin position="1"/>
        <end position="25"/>
    </location>
</feature>
<organism evidence="2 3">
    <name type="scientific">Methylobacterium jeotgali</name>
    <dbReference type="NCBI Taxonomy" id="381630"/>
    <lineage>
        <taxon>Bacteria</taxon>
        <taxon>Pseudomonadati</taxon>
        <taxon>Pseudomonadota</taxon>
        <taxon>Alphaproteobacteria</taxon>
        <taxon>Hyphomicrobiales</taxon>
        <taxon>Methylobacteriaceae</taxon>
        <taxon>Methylobacterium</taxon>
    </lineage>
</organism>
<feature type="chain" id="PRO_5047439333" description="Sulfur globule protein" evidence="1">
    <location>
        <begin position="26"/>
        <end position="93"/>
    </location>
</feature>
<dbReference type="RefSeq" id="WP_238276221.1">
    <property type="nucleotide sequence ID" value="NZ_BPQR01000042.1"/>
</dbReference>
<dbReference type="InterPro" id="IPR058110">
    <property type="entry name" value="GCG_CRPN_dom"/>
</dbReference>
<reference evidence="2" key="1">
    <citation type="journal article" date="2021" name="Front. Microbiol.">
        <title>Comprehensive Comparative Genomics and Phenotyping of Methylobacterium Species.</title>
        <authorList>
            <person name="Alessa O."/>
            <person name="Ogura Y."/>
            <person name="Fujitani Y."/>
            <person name="Takami H."/>
            <person name="Hayashi T."/>
            <person name="Sahin N."/>
            <person name="Tani A."/>
        </authorList>
    </citation>
    <scope>NUCLEOTIDE SEQUENCE</scope>
    <source>
        <strain evidence="2">LMG 23639</strain>
    </source>
</reference>
<sequence>MHLRLAGAALLALGTLAGTATVAEARDGCGPGFHRGYYGYCRPNLYGPRWGWRPAYGPRWHYGWHRPHWGGWHHAGWRGGWHHRPWGGWHHRW</sequence>
<evidence type="ECO:0000313" key="3">
    <source>
        <dbReference type="Proteomes" id="UP001055102"/>
    </source>
</evidence>
<evidence type="ECO:0008006" key="4">
    <source>
        <dbReference type="Google" id="ProtNLM"/>
    </source>
</evidence>
<keyword evidence="3" id="KW-1185">Reference proteome</keyword>
<evidence type="ECO:0000313" key="2">
    <source>
        <dbReference type="EMBL" id="GJE07171.1"/>
    </source>
</evidence>
<keyword evidence="1" id="KW-0732">Signal</keyword>
<dbReference type="NCBIfam" id="NF047412">
    <property type="entry name" value="sig_GCG_CRPN_rpt"/>
    <property type="match status" value="1"/>
</dbReference>
<name>A0ABQ4SY67_9HYPH</name>
<reference evidence="2" key="2">
    <citation type="submission" date="2021-08" db="EMBL/GenBank/DDBJ databases">
        <authorList>
            <person name="Tani A."/>
            <person name="Ola A."/>
            <person name="Ogura Y."/>
            <person name="Katsura K."/>
            <person name="Hayashi T."/>
        </authorList>
    </citation>
    <scope>NUCLEOTIDE SEQUENCE</scope>
    <source>
        <strain evidence="2">LMG 23639</strain>
    </source>
</reference>
<dbReference type="Proteomes" id="UP001055102">
    <property type="component" value="Unassembled WGS sequence"/>
</dbReference>
<dbReference type="EMBL" id="BPQR01000042">
    <property type="protein sequence ID" value="GJE07171.1"/>
    <property type="molecule type" value="Genomic_DNA"/>
</dbReference>
<evidence type="ECO:0000256" key="1">
    <source>
        <dbReference type="SAM" id="SignalP"/>
    </source>
</evidence>